<evidence type="ECO:0000259" key="6">
    <source>
        <dbReference type="Pfam" id="PF02836"/>
    </source>
</evidence>
<evidence type="ECO:0000259" key="7">
    <source>
        <dbReference type="Pfam" id="PF02837"/>
    </source>
</evidence>
<evidence type="ECO:0000313" key="11">
    <source>
        <dbReference type="Proteomes" id="UP000256321"/>
    </source>
</evidence>
<comment type="caution">
    <text evidence="10">The sequence shown here is derived from an EMBL/GenBank/DDBJ whole genome shotgun (WGS) entry which is preliminary data.</text>
</comment>
<dbReference type="InterPro" id="IPR036156">
    <property type="entry name" value="Beta-gal/glucu_dom_sf"/>
</dbReference>
<sequence>MKHTIFSLILLFISTSVFAARKEILLNENWMFRFSHQVQFKSEERVNLPHTWNSGDALSGKQDYYRGMGNYTKTLFVKPEWKGKRLFLRFEGVNTVANVFINDVHIGEHRGGYGAFVFEITDKVKYDADNRILVKVNNALQQDIMPLVGDFNFYGGIYRDVNLIITDPVNISLTDYASPGVYLIQNKVTKEQADVRAKVLVSNGSATAQLVQVDVKIWEGDKMVQQQDIKVTVDANDWTTTGMDLTIRNPRLWNGRQDPFIYKAEISLLSGGKVIDRIVQPLGLRFYHVDAEKGFFLNGEHLKLKGVCRHQDRAERGNALYKMHHDEDAAIMAEMGTNAVRLAHYPQATYFYDLMDKYGIVTWAEIPQIGPGGYQDQGYINQPSFRENGKEQLKELIRQHYNHPSICFWGLFNELKTIGDNPTEYIEELNELAHKEDPTRLTTSASFLSYDDAISKVTDVIAWNQYFGWYGGSPSDMGKWLDANHKAHPEYKIAISEYGAGASIYHQQDSVKRGIAAGWWHPENYQTYYHIGNWKALAERPFVWGSFIWNLFDFGAAHRTEGDRPGINDKGLVTFDRKVKKDAFYFYKANWNKEDAFVYITNRRHRDRSLAVTDIMIFSNQPEVELFVNGKSIGKQKPDDYATFEWKGVNLQEGENTIEARSTQKKNSVSDQVTWTVK</sequence>
<keyword evidence="2 10" id="KW-0378">Hydrolase</keyword>
<feature type="domain" description="Glycoside hydrolase family 2 catalytic" evidence="6">
    <location>
        <begin position="293"/>
        <end position="588"/>
    </location>
</feature>
<dbReference type="EMBL" id="JACRTI010000081">
    <property type="protein sequence ID" value="MBC8603782.1"/>
    <property type="molecule type" value="Genomic_DNA"/>
</dbReference>
<reference evidence="10 11" key="1">
    <citation type="submission" date="2018-07" db="EMBL/GenBank/DDBJ databases">
        <title>Parabacteroides acidifaciens nov. sp., isolated from human feces.</title>
        <authorList>
            <person name="Wang Y.J."/>
        </authorList>
    </citation>
    <scope>NUCLEOTIDE SEQUENCE [LARGE SCALE GENOMIC DNA]</scope>
    <source>
        <strain evidence="10 11">426-9</strain>
    </source>
</reference>
<dbReference type="Proteomes" id="UP000629596">
    <property type="component" value="Unassembled WGS sequence"/>
</dbReference>
<dbReference type="Pfam" id="PF02837">
    <property type="entry name" value="Glyco_hydro_2_N"/>
    <property type="match status" value="1"/>
</dbReference>
<comment type="similarity">
    <text evidence="1">Belongs to the glycosyl hydrolase 2 family.</text>
</comment>
<dbReference type="PRINTS" id="PR00132">
    <property type="entry name" value="GLHYDRLASE2"/>
</dbReference>
<dbReference type="InterPro" id="IPR008979">
    <property type="entry name" value="Galactose-bd-like_sf"/>
</dbReference>
<evidence type="ECO:0000313" key="12">
    <source>
        <dbReference type="Proteomes" id="UP000629596"/>
    </source>
</evidence>
<reference evidence="9 12" key="2">
    <citation type="submission" date="2020-08" db="EMBL/GenBank/DDBJ databases">
        <title>Genome public.</title>
        <authorList>
            <person name="Liu C."/>
            <person name="Sun Q."/>
        </authorList>
    </citation>
    <scope>NUCLEOTIDE SEQUENCE [LARGE SCALE GENOMIC DNA]</scope>
    <source>
        <strain evidence="9 12">426_9</strain>
    </source>
</reference>
<dbReference type="Pfam" id="PF16355">
    <property type="entry name" value="DUF4982"/>
    <property type="match status" value="1"/>
</dbReference>
<dbReference type="EMBL" id="QREV01000081">
    <property type="protein sequence ID" value="RDU47474.1"/>
    <property type="molecule type" value="Genomic_DNA"/>
</dbReference>
<evidence type="ECO:0000259" key="5">
    <source>
        <dbReference type="Pfam" id="PF00703"/>
    </source>
</evidence>
<evidence type="ECO:0000256" key="4">
    <source>
        <dbReference type="SAM" id="MobiDB-lite"/>
    </source>
</evidence>
<dbReference type="InterPro" id="IPR006101">
    <property type="entry name" value="Glyco_hydro_2"/>
</dbReference>
<dbReference type="SUPFAM" id="SSF49785">
    <property type="entry name" value="Galactose-binding domain-like"/>
    <property type="match status" value="1"/>
</dbReference>
<proteinExistence type="inferred from homology"/>
<evidence type="ECO:0000313" key="9">
    <source>
        <dbReference type="EMBL" id="MBC8603782.1"/>
    </source>
</evidence>
<dbReference type="Proteomes" id="UP000256321">
    <property type="component" value="Unassembled WGS sequence"/>
</dbReference>
<feature type="region of interest" description="Disordered" evidence="4">
    <location>
        <begin position="658"/>
        <end position="678"/>
    </location>
</feature>
<dbReference type="PANTHER" id="PTHR42732:SF1">
    <property type="entry name" value="BETA-MANNOSIDASE"/>
    <property type="match status" value="1"/>
</dbReference>
<dbReference type="RefSeq" id="WP_115501283.1">
    <property type="nucleotide sequence ID" value="NZ_JACRTI010000081.1"/>
</dbReference>
<dbReference type="AlphaFoldDB" id="A0A3D8H923"/>
<dbReference type="Gene3D" id="3.20.20.80">
    <property type="entry name" value="Glycosidases"/>
    <property type="match status" value="1"/>
</dbReference>
<dbReference type="SUPFAM" id="SSF51445">
    <property type="entry name" value="(Trans)glycosidases"/>
    <property type="match status" value="1"/>
</dbReference>
<dbReference type="InterPro" id="IPR051913">
    <property type="entry name" value="GH2_Domain-Containing"/>
</dbReference>
<dbReference type="InterPro" id="IPR006104">
    <property type="entry name" value="Glyco_hydro_2_N"/>
</dbReference>
<dbReference type="InterPro" id="IPR006102">
    <property type="entry name" value="Ig-like_GH2"/>
</dbReference>
<name>A0A3D8H923_9BACT</name>
<dbReference type="InterPro" id="IPR006103">
    <property type="entry name" value="Glyco_hydro_2_cat"/>
</dbReference>
<protein>
    <submittedName>
        <fullName evidence="10">Glycoside hydrolase family 2 protein</fullName>
    </submittedName>
</protein>
<accession>A0A3D8H923</accession>
<evidence type="ECO:0000313" key="10">
    <source>
        <dbReference type="EMBL" id="RDU47474.1"/>
    </source>
</evidence>
<dbReference type="Gene3D" id="2.60.120.260">
    <property type="entry name" value="Galactose-binding domain-like"/>
    <property type="match status" value="1"/>
</dbReference>
<dbReference type="PANTHER" id="PTHR42732">
    <property type="entry name" value="BETA-GALACTOSIDASE"/>
    <property type="match status" value="1"/>
</dbReference>
<keyword evidence="12" id="KW-1185">Reference proteome</keyword>
<dbReference type="GO" id="GO:0004553">
    <property type="term" value="F:hydrolase activity, hydrolyzing O-glycosyl compounds"/>
    <property type="evidence" value="ECO:0007669"/>
    <property type="project" value="InterPro"/>
</dbReference>
<dbReference type="Pfam" id="PF02836">
    <property type="entry name" value="Glyco_hydro_2_C"/>
    <property type="match status" value="1"/>
</dbReference>
<keyword evidence="3" id="KW-0326">Glycosidase</keyword>
<feature type="domain" description="DUF4982" evidence="8">
    <location>
        <begin position="612"/>
        <end position="663"/>
    </location>
</feature>
<evidence type="ECO:0000259" key="8">
    <source>
        <dbReference type="Pfam" id="PF16355"/>
    </source>
</evidence>
<feature type="domain" description="Glycoside hydrolase family 2 immunoglobulin-like beta-sandwich" evidence="5">
    <location>
        <begin position="185"/>
        <end position="285"/>
    </location>
</feature>
<dbReference type="SUPFAM" id="SSF49303">
    <property type="entry name" value="beta-Galactosidase/glucuronidase domain"/>
    <property type="match status" value="1"/>
</dbReference>
<organism evidence="10 11">
    <name type="scientific">Parabacteroides acidifaciens</name>
    <dbReference type="NCBI Taxonomy" id="2290935"/>
    <lineage>
        <taxon>Bacteria</taxon>
        <taxon>Pseudomonadati</taxon>
        <taxon>Bacteroidota</taxon>
        <taxon>Bacteroidia</taxon>
        <taxon>Bacteroidales</taxon>
        <taxon>Tannerellaceae</taxon>
        <taxon>Parabacteroides</taxon>
    </lineage>
</organism>
<feature type="domain" description="Glycosyl hydrolases family 2 sugar binding" evidence="7">
    <location>
        <begin position="65"/>
        <end position="164"/>
    </location>
</feature>
<dbReference type="Gene3D" id="2.60.40.10">
    <property type="entry name" value="Immunoglobulins"/>
    <property type="match status" value="2"/>
</dbReference>
<dbReference type="InterPro" id="IPR032311">
    <property type="entry name" value="DUF4982"/>
</dbReference>
<evidence type="ECO:0000256" key="1">
    <source>
        <dbReference type="ARBA" id="ARBA00007401"/>
    </source>
</evidence>
<dbReference type="InterPro" id="IPR013783">
    <property type="entry name" value="Ig-like_fold"/>
</dbReference>
<dbReference type="Pfam" id="PF00703">
    <property type="entry name" value="Glyco_hydro_2"/>
    <property type="match status" value="1"/>
</dbReference>
<evidence type="ECO:0000256" key="2">
    <source>
        <dbReference type="ARBA" id="ARBA00022801"/>
    </source>
</evidence>
<gene>
    <name evidence="10" type="ORF">DWU89_19400</name>
    <name evidence="9" type="ORF">H8784_18905</name>
</gene>
<dbReference type="GO" id="GO:0005975">
    <property type="term" value="P:carbohydrate metabolic process"/>
    <property type="evidence" value="ECO:0007669"/>
    <property type="project" value="InterPro"/>
</dbReference>
<evidence type="ECO:0000256" key="3">
    <source>
        <dbReference type="ARBA" id="ARBA00023295"/>
    </source>
</evidence>
<dbReference type="InterPro" id="IPR017853">
    <property type="entry name" value="GH"/>
</dbReference>